<evidence type="ECO:0000313" key="3">
    <source>
        <dbReference type="Proteomes" id="UP001595713"/>
    </source>
</evidence>
<dbReference type="EMBL" id="JBHRXP010000001">
    <property type="protein sequence ID" value="MFC3579221.1"/>
    <property type="molecule type" value="Genomic_DNA"/>
</dbReference>
<dbReference type="RefSeq" id="WP_261295193.1">
    <property type="nucleotide sequence ID" value="NZ_JANQBK010000014.1"/>
</dbReference>
<organism evidence="2 3">
    <name type="scientific">Sphingomonas hylomeconis</name>
    <dbReference type="NCBI Taxonomy" id="1395958"/>
    <lineage>
        <taxon>Bacteria</taxon>
        <taxon>Pseudomonadati</taxon>
        <taxon>Pseudomonadota</taxon>
        <taxon>Alphaproteobacteria</taxon>
        <taxon>Sphingomonadales</taxon>
        <taxon>Sphingomonadaceae</taxon>
        <taxon>Sphingomonas</taxon>
    </lineage>
</organism>
<dbReference type="Pfam" id="PF04471">
    <property type="entry name" value="Mrr_cat"/>
    <property type="match status" value="1"/>
</dbReference>
<feature type="domain" description="Restriction endonuclease type IV Mrr" evidence="1">
    <location>
        <begin position="340"/>
        <end position="414"/>
    </location>
</feature>
<dbReference type="SUPFAM" id="SSF52980">
    <property type="entry name" value="Restriction endonuclease-like"/>
    <property type="match status" value="1"/>
</dbReference>
<evidence type="ECO:0000259" key="1">
    <source>
        <dbReference type="Pfam" id="PF04471"/>
    </source>
</evidence>
<comment type="caution">
    <text evidence="2">The sequence shown here is derived from an EMBL/GenBank/DDBJ whole genome shotgun (WGS) entry which is preliminary data.</text>
</comment>
<dbReference type="GO" id="GO:0016787">
    <property type="term" value="F:hydrolase activity"/>
    <property type="evidence" value="ECO:0007669"/>
    <property type="project" value="UniProtKB-KW"/>
</dbReference>
<reference evidence="3" key="1">
    <citation type="journal article" date="2019" name="Int. J. Syst. Evol. Microbiol.">
        <title>The Global Catalogue of Microorganisms (GCM) 10K type strain sequencing project: providing services to taxonomists for standard genome sequencing and annotation.</title>
        <authorList>
            <consortium name="The Broad Institute Genomics Platform"/>
            <consortium name="The Broad Institute Genome Sequencing Center for Infectious Disease"/>
            <person name="Wu L."/>
            <person name="Ma J."/>
        </authorList>
    </citation>
    <scope>NUCLEOTIDE SEQUENCE [LARGE SCALE GENOMIC DNA]</scope>
    <source>
        <strain evidence="3">KCTC 42739</strain>
    </source>
</reference>
<gene>
    <name evidence="2" type="ORF">ACFONA_03505</name>
</gene>
<dbReference type="GO" id="GO:0004519">
    <property type="term" value="F:endonuclease activity"/>
    <property type="evidence" value="ECO:0007669"/>
    <property type="project" value="UniProtKB-KW"/>
</dbReference>
<dbReference type="InterPro" id="IPR007560">
    <property type="entry name" value="Restrct_endonuc_IV_Mrr"/>
</dbReference>
<keyword evidence="2" id="KW-0378">Hydrolase</keyword>
<dbReference type="Proteomes" id="UP001595713">
    <property type="component" value="Unassembled WGS sequence"/>
</dbReference>
<protein>
    <submittedName>
        <fullName evidence="2">Restriction endonuclease</fullName>
        <ecNumber evidence="2">3.1.21.-</ecNumber>
    </submittedName>
</protein>
<dbReference type="InterPro" id="IPR011335">
    <property type="entry name" value="Restrct_endonuc-II-like"/>
</dbReference>
<keyword evidence="2" id="KW-0540">Nuclease</keyword>
<evidence type="ECO:0000313" key="2">
    <source>
        <dbReference type="EMBL" id="MFC3579221.1"/>
    </source>
</evidence>
<keyword evidence="2" id="KW-0255">Endonuclease</keyword>
<sequence length="466" mass="50575">MRRLPSFNDFSPGIIGDVRRPLEILDRLPPDMTAVVAEWDRAFFASAGNKRAGTNIPATLSSLGLMTRTPLALTDAGKAILAAPDSVEAARRLARHVVDTRNGMAIIDAVRSLNLRGDKLSKDSLKRELEVIGIEGLSNATTDHTTLLNWMIEAGLFNRDGLSNPQPDEGVMKEVLGISASERSSFAELPLSQQIFLQVLRRVAEANGGAEIPAKQVIDECLRQHRARFDEDQIRAKVVRPLADAGWLEIPAPTLSSGRGGKSGPIIPSAKLMGIPIESVLPDFNQIVPADLRAKIDLPPAEVRRLLESNQTYDRGLGLELLALKMILDIGLEPRAFRLRSRDTAYAEVDLTAEGKNLLFSRWNFQCKCVSGRVSLGDVAKEVGLAIYSKAHVVAVITTSDFSSEAVSYAREITNATHLQFLLINGAVVRNYLDKGAGVLLDHVAANAASVMAQKRSQPIAPEEGS</sequence>
<name>A0ABV7SSP3_9SPHN</name>
<accession>A0ABV7SSP3</accession>
<proteinExistence type="predicted"/>
<dbReference type="EC" id="3.1.21.-" evidence="2"/>
<keyword evidence="3" id="KW-1185">Reference proteome</keyword>